<dbReference type="STRING" id="1461693.ATO10_10585"/>
<dbReference type="GO" id="GO:0006352">
    <property type="term" value="P:DNA-templated transcription initiation"/>
    <property type="evidence" value="ECO:0007669"/>
    <property type="project" value="InterPro"/>
</dbReference>
<dbReference type="OrthoDB" id="9814402at2"/>
<dbReference type="GO" id="GO:0003677">
    <property type="term" value="F:DNA binding"/>
    <property type="evidence" value="ECO:0007669"/>
    <property type="project" value="UniProtKB-KW"/>
</dbReference>
<dbReference type="GO" id="GO:0000428">
    <property type="term" value="C:DNA-directed RNA polymerase complex"/>
    <property type="evidence" value="ECO:0007669"/>
    <property type="project" value="UniProtKB-KW"/>
</dbReference>
<dbReference type="GO" id="GO:0016987">
    <property type="term" value="F:sigma factor activity"/>
    <property type="evidence" value="ECO:0007669"/>
    <property type="project" value="UniProtKB-KW"/>
</dbReference>
<proteinExistence type="inferred from homology"/>
<dbReference type="PRINTS" id="PR00045">
    <property type="entry name" value="SIGMA54FCT"/>
</dbReference>
<name>A0A058ZLW9_9RHOB</name>
<evidence type="ECO:0000256" key="2">
    <source>
        <dbReference type="ARBA" id="ARBA00022478"/>
    </source>
</evidence>
<dbReference type="eggNOG" id="COG1508">
    <property type="taxonomic scope" value="Bacteria"/>
</dbReference>
<organism evidence="13 14">
    <name type="scientific">Actibacterium atlanticum</name>
    <dbReference type="NCBI Taxonomy" id="1461693"/>
    <lineage>
        <taxon>Bacteria</taxon>
        <taxon>Pseudomonadati</taxon>
        <taxon>Pseudomonadota</taxon>
        <taxon>Alphaproteobacteria</taxon>
        <taxon>Rhodobacterales</taxon>
        <taxon>Roseobacteraceae</taxon>
        <taxon>Actibacterium</taxon>
    </lineage>
</organism>
<dbReference type="InterPro" id="IPR000394">
    <property type="entry name" value="RNA_pol_sigma_54"/>
</dbReference>
<evidence type="ECO:0000259" key="12">
    <source>
        <dbReference type="Pfam" id="PF04963"/>
    </source>
</evidence>
<dbReference type="EMBL" id="AQQY01000006">
    <property type="protein sequence ID" value="KCV81786.1"/>
    <property type="molecule type" value="Genomic_DNA"/>
</dbReference>
<evidence type="ECO:0000313" key="13">
    <source>
        <dbReference type="EMBL" id="KCV81786.1"/>
    </source>
</evidence>
<accession>A0A058ZLW9</accession>
<sequence length="430" mass="47105">MRQVQNQSQQQKMSLTQQMRSSLSLLQMGPAQIAETLEEELPRNPFLRPVPAPPGGGSSGGAELPESTPAQELSHAQSLLAQIALIRFSPDEAKLATELVYCIDERGFFEDPRDQMCAYLNTSAALLDQVVAKLQQAVEPAGVFTWSLRESFTVQLQAQNRYDPLIEALLNRIDLIAKSDIAGICEHCGVDAEDAEDMLADIRSLSPAPLTPVPDLTITARAPDLIMRPDVDGVIQAMLNPAALPDLLTDDALFDTLKTSETDSAALAYYRDCYRGAGAFVVAMQKRANTLLRIGQQIAETQQAYFRTGRPLDRKPLTMGSMAQDLGVNKSTISRAMNNCTIECSHGVIAATDMLVRPISDDAGQKTRDQALKRLSLLIRTEDKNMPLSDQALADQMCKLNLGISRRTVAKYRAILGLPNATERRTAARH</sequence>
<dbReference type="Proteomes" id="UP000024836">
    <property type="component" value="Unassembled WGS sequence"/>
</dbReference>
<dbReference type="InterPro" id="IPR038709">
    <property type="entry name" value="RpoN_core-bd_sf"/>
</dbReference>
<dbReference type="GO" id="GO:0001216">
    <property type="term" value="F:DNA-binding transcription activator activity"/>
    <property type="evidence" value="ECO:0007669"/>
    <property type="project" value="InterPro"/>
</dbReference>
<evidence type="ECO:0000256" key="10">
    <source>
        <dbReference type="SAM" id="MobiDB-lite"/>
    </source>
</evidence>
<comment type="similarity">
    <text evidence="1 9">Belongs to the sigma-54 factor family.</text>
</comment>
<feature type="domain" description="RNA polymerase sigma factor 54 core-binding" evidence="12">
    <location>
        <begin position="68"/>
        <end position="248"/>
    </location>
</feature>
<dbReference type="Gene3D" id="1.10.10.60">
    <property type="entry name" value="Homeodomain-like"/>
    <property type="match status" value="1"/>
</dbReference>
<evidence type="ECO:0000256" key="6">
    <source>
        <dbReference type="ARBA" id="ARBA00023082"/>
    </source>
</evidence>
<dbReference type="Gene3D" id="1.10.10.1330">
    <property type="entry name" value="RNA polymerase sigma-54 factor, core-binding domain"/>
    <property type="match status" value="1"/>
</dbReference>
<dbReference type="PIRSF" id="PIRSF000774">
    <property type="entry name" value="RpoN"/>
    <property type="match status" value="1"/>
</dbReference>
<feature type="region of interest" description="Disordered" evidence="10">
    <location>
        <begin position="39"/>
        <end position="71"/>
    </location>
</feature>
<dbReference type="RefSeq" id="WP_035251278.1">
    <property type="nucleotide sequence ID" value="NZ_AQQY01000006.1"/>
</dbReference>
<comment type="function">
    <text evidence="9">Sigma factors are initiation factors that promote the attachment of RNA polymerase to specific initiation sites and are then released.</text>
</comment>
<evidence type="ECO:0000256" key="1">
    <source>
        <dbReference type="ARBA" id="ARBA00008798"/>
    </source>
</evidence>
<dbReference type="PANTHER" id="PTHR32248:SF4">
    <property type="entry name" value="RNA POLYMERASE SIGMA-54 FACTOR"/>
    <property type="match status" value="1"/>
</dbReference>
<dbReference type="PROSITE" id="PS50044">
    <property type="entry name" value="SIGMA54_3"/>
    <property type="match status" value="1"/>
</dbReference>
<gene>
    <name evidence="13" type="ORF">ATO10_10585</name>
</gene>
<feature type="domain" description="RNA polymerase sigma factor 54 DNA-binding" evidence="11">
    <location>
        <begin position="269"/>
        <end position="425"/>
    </location>
</feature>
<evidence type="ECO:0000259" key="11">
    <source>
        <dbReference type="Pfam" id="PF04552"/>
    </source>
</evidence>
<evidence type="ECO:0000256" key="3">
    <source>
        <dbReference type="ARBA" id="ARBA00022679"/>
    </source>
</evidence>
<evidence type="ECO:0000256" key="8">
    <source>
        <dbReference type="ARBA" id="ARBA00023163"/>
    </source>
</evidence>
<evidence type="ECO:0000256" key="9">
    <source>
        <dbReference type="PIRNR" id="PIRNR000774"/>
    </source>
</evidence>
<keyword evidence="7 9" id="KW-0238">DNA-binding</keyword>
<comment type="caution">
    <text evidence="13">The sequence shown here is derived from an EMBL/GenBank/DDBJ whole genome shotgun (WGS) entry which is preliminary data.</text>
</comment>
<evidence type="ECO:0000256" key="7">
    <source>
        <dbReference type="ARBA" id="ARBA00023125"/>
    </source>
</evidence>
<keyword evidence="8 9" id="KW-0804">Transcription</keyword>
<dbReference type="Pfam" id="PF00309">
    <property type="entry name" value="Sigma54_AID"/>
    <property type="match status" value="1"/>
</dbReference>
<dbReference type="GO" id="GO:0016779">
    <property type="term" value="F:nucleotidyltransferase activity"/>
    <property type="evidence" value="ECO:0007669"/>
    <property type="project" value="UniProtKB-KW"/>
</dbReference>
<reference evidence="13 14" key="1">
    <citation type="submission" date="2013-04" db="EMBL/GenBank/DDBJ databases">
        <title>Shimia sp. 22II-S11-Z10 Genome Sequencing.</title>
        <authorList>
            <person name="Lai Q."/>
            <person name="Li G."/>
            <person name="Shao Z."/>
        </authorList>
    </citation>
    <scope>NUCLEOTIDE SEQUENCE [LARGE SCALE GENOMIC DNA]</scope>
    <source>
        <strain evidence="14">22II-S11-Z10</strain>
    </source>
</reference>
<dbReference type="InterPro" id="IPR007046">
    <property type="entry name" value="RNA_pol_sigma_54_core-bd"/>
</dbReference>
<keyword evidence="3 9" id="KW-0808">Transferase</keyword>
<evidence type="ECO:0000313" key="14">
    <source>
        <dbReference type="Proteomes" id="UP000024836"/>
    </source>
</evidence>
<dbReference type="AlphaFoldDB" id="A0A058ZLW9"/>
<dbReference type="InterPro" id="IPR007634">
    <property type="entry name" value="RNA_pol_sigma_54_DNA-bd"/>
</dbReference>
<dbReference type="PATRIC" id="fig|1461693.3.peg.2144"/>
<dbReference type="Pfam" id="PF04963">
    <property type="entry name" value="Sigma54_CBD"/>
    <property type="match status" value="1"/>
</dbReference>
<dbReference type="PANTHER" id="PTHR32248">
    <property type="entry name" value="RNA POLYMERASE SIGMA-54 FACTOR"/>
    <property type="match status" value="1"/>
</dbReference>
<dbReference type="PROSITE" id="PS00718">
    <property type="entry name" value="SIGMA54_2"/>
    <property type="match status" value="1"/>
</dbReference>
<keyword evidence="14" id="KW-1185">Reference proteome</keyword>
<dbReference type="Pfam" id="PF04552">
    <property type="entry name" value="Sigma54_DBD"/>
    <property type="match status" value="1"/>
</dbReference>
<evidence type="ECO:0000256" key="5">
    <source>
        <dbReference type="ARBA" id="ARBA00023015"/>
    </source>
</evidence>
<keyword evidence="2 9" id="KW-0240">DNA-directed RNA polymerase</keyword>
<keyword evidence="4 9" id="KW-0548">Nucleotidyltransferase</keyword>
<protein>
    <recommendedName>
        <fullName evidence="9">RNA polymerase sigma-54 factor</fullName>
    </recommendedName>
</protein>
<evidence type="ECO:0000256" key="4">
    <source>
        <dbReference type="ARBA" id="ARBA00022695"/>
    </source>
</evidence>
<keyword evidence="6 9" id="KW-0731">Sigma factor</keyword>
<keyword evidence="5 9" id="KW-0805">Transcription regulation</keyword>